<feature type="chain" id="PRO_5045800805" evidence="1">
    <location>
        <begin position="18"/>
        <end position="74"/>
    </location>
</feature>
<name>A0ABT5S857_9FLAO</name>
<gene>
    <name evidence="2" type="ORF">N5A56_007605</name>
</gene>
<reference evidence="2" key="1">
    <citation type="submission" date="2023-02" db="EMBL/GenBank/DDBJ databases">
        <title>Polaribacter ponticola sp. nov., isolated from seawater.</title>
        <authorList>
            <person name="Baek J.H."/>
            <person name="Kim J.M."/>
            <person name="Choi D.G."/>
            <person name="Jeon C.O."/>
        </authorList>
    </citation>
    <scope>NUCLEOTIDE SEQUENCE</scope>
    <source>
        <strain evidence="2">MSW5</strain>
    </source>
</reference>
<evidence type="ECO:0000313" key="2">
    <source>
        <dbReference type="EMBL" id="MDD7914294.1"/>
    </source>
</evidence>
<evidence type="ECO:0000256" key="1">
    <source>
        <dbReference type="SAM" id="SignalP"/>
    </source>
</evidence>
<keyword evidence="3" id="KW-1185">Reference proteome</keyword>
<keyword evidence="1" id="KW-0732">Signal</keyword>
<protein>
    <submittedName>
        <fullName evidence="2">Uncharacterized protein</fullName>
    </submittedName>
</protein>
<proteinExistence type="predicted"/>
<organism evidence="2 3">
    <name type="scientific">Polaribacter ponticola</name>
    <dbReference type="NCBI Taxonomy" id="2978475"/>
    <lineage>
        <taxon>Bacteria</taxon>
        <taxon>Pseudomonadati</taxon>
        <taxon>Bacteroidota</taxon>
        <taxon>Flavobacteriia</taxon>
        <taxon>Flavobacteriales</taxon>
        <taxon>Flavobacteriaceae</taxon>
    </lineage>
</organism>
<accession>A0ABT5S857</accession>
<dbReference type="Proteomes" id="UP001151478">
    <property type="component" value="Unassembled WGS sequence"/>
</dbReference>
<dbReference type="RefSeq" id="WP_274270308.1">
    <property type="nucleotide sequence ID" value="NZ_JAOSLC020000003.1"/>
</dbReference>
<sequence length="74" mass="8479">MKLIILFIILIGSSANAQTSKNTTGPRVKNNKVWKNKKTSTLVLVNNYKKNSLFGGKFKNQKQWNKKNLIIILF</sequence>
<dbReference type="EMBL" id="JAOSLC020000003">
    <property type="protein sequence ID" value="MDD7914294.1"/>
    <property type="molecule type" value="Genomic_DNA"/>
</dbReference>
<comment type="caution">
    <text evidence="2">The sequence shown here is derived from an EMBL/GenBank/DDBJ whole genome shotgun (WGS) entry which is preliminary data.</text>
</comment>
<evidence type="ECO:0000313" key="3">
    <source>
        <dbReference type="Proteomes" id="UP001151478"/>
    </source>
</evidence>
<feature type="signal peptide" evidence="1">
    <location>
        <begin position="1"/>
        <end position="17"/>
    </location>
</feature>